<dbReference type="Proteomes" id="UP001732700">
    <property type="component" value="Chromosome 3D"/>
</dbReference>
<evidence type="ECO:0000313" key="2">
    <source>
        <dbReference type="Proteomes" id="UP001732700"/>
    </source>
</evidence>
<sequence>MGELVVAARYWCHMCAAAVSPVAAEAGVEIKCPYCSSGFLEEMETARSSVANGRAHAHAHGGTYPSADNAISIWAPIIDSMVGDPVRRRRSSNRRTVDAVATAEDELDNVDFSRRRRRATAFLRLLQAIRERQLQRIESASSLGGGGGGGVNGGLEAEHFSPFGRSIFAAAPLGEHGMALGDYFLGPGLDALMQQLSESDAGRQGTPPAKKDAVEALPTVEICGGANDEDTASCAVCLEDYACGEHARELPCRHRFHSLCIVPWLEMHSSCPICRFQLPADDEPKSSCGSGSGSNSGTTTTTTTYVTYVSADVNDNGDESGDGGGEAAGNAAVEHDDGGEEEAEGNVTRLPPSISWLNTLFSQQSPSPSSTSTSGSSSRYYED</sequence>
<accession>A0ACD5W0N8</accession>
<keyword evidence="2" id="KW-1185">Reference proteome</keyword>
<name>A0ACD5W0N8_AVESA</name>
<protein>
    <submittedName>
        <fullName evidence="1">Uncharacterized protein</fullName>
    </submittedName>
</protein>
<reference evidence="1" key="1">
    <citation type="submission" date="2021-05" db="EMBL/GenBank/DDBJ databases">
        <authorList>
            <person name="Scholz U."/>
            <person name="Mascher M."/>
            <person name="Fiebig A."/>
        </authorList>
    </citation>
    <scope>NUCLEOTIDE SEQUENCE [LARGE SCALE GENOMIC DNA]</scope>
</reference>
<organism evidence="1 2">
    <name type="scientific">Avena sativa</name>
    <name type="common">Oat</name>
    <dbReference type="NCBI Taxonomy" id="4498"/>
    <lineage>
        <taxon>Eukaryota</taxon>
        <taxon>Viridiplantae</taxon>
        <taxon>Streptophyta</taxon>
        <taxon>Embryophyta</taxon>
        <taxon>Tracheophyta</taxon>
        <taxon>Spermatophyta</taxon>
        <taxon>Magnoliopsida</taxon>
        <taxon>Liliopsida</taxon>
        <taxon>Poales</taxon>
        <taxon>Poaceae</taxon>
        <taxon>BOP clade</taxon>
        <taxon>Pooideae</taxon>
        <taxon>Poodae</taxon>
        <taxon>Poeae</taxon>
        <taxon>Poeae Chloroplast Group 1 (Aveneae type)</taxon>
        <taxon>Aveninae</taxon>
        <taxon>Avena</taxon>
    </lineage>
</organism>
<proteinExistence type="predicted"/>
<dbReference type="EnsemblPlants" id="AVESA.00010b.r2.3DG0528160.1">
    <property type="protein sequence ID" value="AVESA.00010b.r2.3DG0528160.1.CDS.1"/>
    <property type="gene ID" value="AVESA.00010b.r2.3DG0528160"/>
</dbReference>
<reference evidence="1" key="2">
    <citation type="submission" date="2025-09" db="UniProtKB">
        <authorList>
            <consortium name="EnsemblPlants"/>
        </authorList>
    </citation>
    <scope>IDENTIFICATION</scope>
</reference>
<evidence type="ECO:0000313" key="1">
    <source>
        <dbReference type="EnsemblPlants" id="AVESA.00010b.r2.3DG0528160.1.CDS.1"/>
    </source>
</evidence>